<dbReference type="PANTHER" id="PTHR11240">
    <property type="entry name" value="RIBONUCLEASE T2"/>
    <property type="match status" value="1"/>
</dbReference>
<dbReference type="GO" id="GO:0005576">
    <property type="term" value="C:extracellular region"/>
    <property type="evidence" value="ECO:0007669"/>
    <property type="project" value="TreeGrafter"/>
</dbReference>
<keyword evidence="3" id="KW-0732">Signal</keyword>
<dbReference type="GO" id="GO:0006401">
    <property type="term" value="P:RNA catabolic process"/>
    <property type="evidence" value="ECO:0007669"/>
    <property type="project" value="TreeGrafter"/>
</dbReference>
<accession>C1C1T6</accession>
<dbReference type="InterPro" id="IPR001568">
    <property type="entry name" value="RNase_T2-like"/>
</dbReference>
<dbReference type="EMBL" id="BT080815">
    <property type="protein sequence ID" value="ACO15239.1"/>
    <property type="molecule type" value="mRNA"/>
</dbReference>
<evidence type="ECO:0000256" key="2">
    <source>
        <dbReference type="RuleBase" id="RU004328"/>
    </source>
</evidence>
<dbReference type="Gene3D" id="3.90.730.10">
    <property type="entry name" value="Ribonuclease T2-like"/>
    <property type="match status" value="1"/>
</dbReference>
<evidence type="ECO:0000313" key="4">
    <source>
        <dbReference type="EMBL" id="ACO15239.1"/>
    </source>
</evidence>
<dbReference type="GO" id="GO:0033897">
    <property type="term" value="F:ribonuclease T2 activity"/>
    <property type="evidence" value="ECO:0007669"/>
    <property type="project" value="InterPro"/>
</dbReference>
<feature type="signal peptide" evidence="3">
    <location>
        <begin position="1"/>
        <end position="22"/>
    </location>
</feature>
<name>C1C1T6_CALCM</name>
<dbReference type="AlphaFoldDB" id="C1C1T6"/>
<dbReference type="InterPro" id="IPR036430">
    <property type="entry name" value="RNase_T2-like_sf"/>
</dbReference>
<dbReference type="Pfam" id="PF00445">
    <property type="entry name" value="Ribonuclease_T2"/>
    <property type="match status" value="1"/>
</dbReference>
<evidence type="ECO:0000256" key="3">
    <source>
        <dbReference type="SAM" id="SignalP"/>
    </source>
</evidence>
<evidence type="ECO:0000256" key="1">
    <source>
        <dbReference type="ARBA" id="ARBA00007469"/>
    </source>
</evidence>
<dbReference type="PANTHER" id="PTHR11240:SF22">
    <property type="entry name" value="RIBONUCLEASE T2"/>
    <property type="match status" value="1"/>
</dbReference>
<protein>
    <submittedName>
        <fullName evidence="4">Ribonuclease Oy</fullName>
    </submittedName>
</protein>
<organism evidence="4">
    <name type="scientific">Caligus clemensi</name>
    <name type="common">Sea louse</name>
    <dbReference type="NCBI Taxonomy" id="344056"/>
    <lineage>
        <taxon>Eukaryota</taxon>
        <taxon>Metazoa</taxon>
        <taxon>Ecdysozoa</taxon>
        <taxon>Arthropoda</taxon>
        <taxon>Crustacea</taxon>
        <taxon>Multicrustacea</taxon>
        <taxon>Hexanauplia</taxon>
        <taxon>Copepoda</taxon>
        <taxon>Siphonostomatoida</taxon>
        <taxon>Caligidae</taxon>
        <taxon>Caligus</taxon>
    </lineage>
</organism>
<sequence length="200" mass="23012">MTPKLLKFCSFILLLTSGFVSAKQSGHFSNHLILAHRWPVSECTDWMQRNVSNACIIPPYRDWVIGGFWPYRYDVNKPLYCNRSMHASDKVLNEIKPSLLLNWPSIDKRTGNLSLWKDEYLAHGSCAYSLDNFNDTKKYFKGALSRLTKYNLTQILADRKIVPGAHYSINKILEAVKNSFNNPMEVGIKCIYHEATKGYI</sequence>
<dbReference type="GO" id="GO:0003723">
    <property type="term" value="F:RNA binding"/>
    <property type="evidence" value="ECO:0007669"/>
    <property type="project" value="InterPro"/>
</dbReference>
<dbReference type="SUPFAM" id="SSF55895">
    <property type="entry name" value="Ribonuclease Rh-like"/>
    <property type="match status" value="1"/>
</dbReference>
<reference evidence="4" key="1">
    <citation type="submission" date="2009-03" db="EMBL/GenBank/DDBJ databases">
        <title>Caligus clemensi ESTs and full-length cDNAs.</title>
        <authorList>
            <person name="Yasuike M."/>
            <person name="von Schalburg K."/>
            <person name="Cooper G."/>
            <person name="Leong J."/>
            <person name="Jones S.R.M."/>
            <person name="Koop B.F."/>
        </authorList>
    </citation>
    <scope>NUCLEOTIDE SEQUENCE</scope>
    <source>
        <tissue evidence="4">Whole</tissue>
    </source>
</reference>
<feature type="chain" id="PRO_5002905135" evidence="3">
    <location>
        <begin position="23"/>
        <end position="200"/>
    </location>
</feature>
<proteinExistence type="evidence at transcript level"/>
<gene>
    <name evidence="4" type="primary">RNOY</name>
</gene>
<comment type="similarity">
    <text evidence="1 2">Belongs to the RNase T2 family.</text>
</comment>